<sequence length="206" mass="23138">MLHIYLSRHGQNEDNAEGILNGHRDRPLTAIGIEQAQQLATHIEKLGLTFDAVYSSPLCRAYATAEIVTKKLGLLDPQKMPLLIERDFGVMTGKLVKDIALLCAPNIIKTNIVTYFLTAENAETFPQLLERAKRALQEIKDAHADDENILLVSHGDLGKMLYAAYYNLDWKDILTMFHFGNSELLLLSEDSKAADAHVFTIKQHNH</sequence>
<dbReference type="SMART" id="SM00855">
    <property type="entry name" value="PGAM"/>
    <property type="match status" value="1"/>
</dbReference>
<evidence type="ECO:0000313" key="4">
    <source>
        <dbReference type="Proteomes" id="UP000034665"/>
    </source>
</evidence>
<protein>
    <recommendedName>
        <fullName evidence="5">Phosphoglycerate mutase</fullName>
    </recommendedName>
</protein>
<evidence type="ECO:0000256" key="1">
    <source>
        <dbReference type="PIRSR" id="PIRSR613078-1"/>
    </source>
</evidence>
<dbReference type="PROSITE" id="PS00175">
    <property type="entry name" value="PG_MUTASE"/>
    <property type="match status" value="1"/>
</dbReference>
<feature type="binding site" evidence="2">
    <location>
        <begin position="8"/>
        <end position="15"/>
    </location>
    <ligand>
        <name>substrate</name>
    </ligand>
</feature>
<dbReference type="STRING" id="1619013.UT41_C0001G0358"/>
<reference evidence="3 4" key="1">
    <citation type="journal article" date="2015" name="Nature">
        <title>rRNA introns, odd ribosomes, and small enigmatic genomes across a large radiation of phyla.</title>
        <authorList>
            <person name="Brown C.T."/>
            <person name="Hug L.A."/>
            <person name="Thomas B.C."/>
            <person name="Sharon I."/>
            <person name="Castelle C.J."/>
            <person name="Singh A."/>
            <person name="Wilkins M.J."/>
            <person name="Williams K.H."/>
            <person name="Banfield J.F."/>
        </authorList>
    </citation>
    <scope>NUCLEOTIDE SEQUENCE [LARGE SCALE GENOMIC DNA]</scope>
</reference>
<dbReference type="GO" id="GO:0005829">
    <property type="term" value="C:cytosol"/>
    <property type="evidence" value="ECO:0007669"/>
    <property type="project" value="TreeGrafter"/>
</dbReference>
<name>A0A0G0N9G7_9BACT</name>
<dbReference type="GO" id="GO:0016791">
    <property type="term" value="F:phosphatase activity"/>
    <property type="evidence" value="ECO:0007669"/>
    <property type="project" value="TreeGrafter"/>
</dbReference>
<evidence type="ECO:0008006" key="5">
    <source>
        <dbReference type="Google" id="ProtNLM"/>
    </source>
</evidence>
<dbReference type="PANTHER" id="PTHR48100:SF44">
    <property type="entry name" value="PHOSPHATASE C1620.13-RELATED"/>
    <property type="match status" value="1"/>
</dbReference>
<dbReference type="SUPFAM" id="SSF53254">
    <property type="entry name" value="Phosphoglycerate mutase-like"/>
    <property type="match status" value="1"/>
</dbReference>
<dbReference type="Proteomes" id="UP000034665">
    <property type="component" value="Unassembled WGS sequence"/>
</dbReference>
<dbReference type="Gene3D" id="3.40.50.1240">
    <property type="entry name" value="Phosphoglycerate mutase-like"/>
    <property type="match status" value="1"/>
</dbReference>
<dbReference type="InterPro" id="IPR001345">
    <property type="entry name" value="PG/BPGM_mutase_AS"/>
</dbReference>
<dbReference type="EMBL" id="LBWR01000001">
    <property type="protein sequence ID" value="KKR12814.1"/>
    <property type="molecule type" value="Genomic_DNA"/>
</dbReference>
<accession>A0A0G0N9G7</accession>
<feature type="active site" description="Proton donor/acceptor" evidence="1">
    <location>
        <position position="85"/>
    </location>
</feature>
<gene>
    <name evidence="3" type="ORF">UT41_C0001G0358</name>
</gene>
<dbReference type="InterPro" id="IPR050275">
    <property type="entry name" value="PGM_Phosphatase"/>
</dbReference>
<dbReference type="Pfam" id="PF00300">
    <property type="entry name" value="His_Phos_1"/>
    <property type="match status" value="1"/>
</dbReference>
<dbReference type="InterPro" id="IPR029033">
    <property type="entry name" value="His_PPase_superfam"/>
</dbReference>
<evidence type="ECO:0000313" key="3">
    <source>
        <dbReference type="EMBL" id="KKR12814.1"/>
    </source>
</evidence>
<dbReference type="PIRSF" id="PIRSF000709">
    <property type="entry name" value="6PFK_2-Ptase"/>
    <property type="match status" value="1"/>
</dbReference>
<organism evidence="3 4">
    <name type="scientific">Candidatus Wolfebacteria bacterium GW2011_GWC2_39_22</name>
    <dbReference type="NCBI Taxonomy" id="1619013"/>
    <lineage>
        <taxon>Bacteria</taxon>
        <taxon>Candidatus Wolfeibacteriota</taxon>
    </lineage>
</organism>
<feature type="binding site" evidence="2">
    <location>
        <position position="60"/>
    </location>
    <ligand>
        <name>substrate</name>
    </ligand>
</feature>
<feature type="active site" description="Tele-phosphohistidine intermediate" evidence="1">
    <location>
        <position position="9"/>
    </location>
</feature>
<dbReference type="CDD" id="cd07067">
    <property type="entry name" value="HP_PGM_like"/>
    <property type="match status" value="1"/>
</dbReference>
<dbReference type="PANTHER" id="PTHR48100">
    <property type="entry name" value="BROAD-SPECIFICITY PHOSPHATASE YOR283W-RELATED"/>
    <property type="match status" value="1"/>
</dbReference>
<comment type="caution">
    <text evidence="3">The sequence shown here is derived from an EMBL/GenBank/DDBJ whole genome shotgun (WGS) entry which is preliminary data.</text>
</comment>
<dbReference type="AlphaFoldDB" id="A0A0G0N9G7"/>
<evidence type="ECO:0000256" key="2">
    <source>
        <dbReference type="PIRSR" id="PIRSR613078-2"/>
    </source>
</evidence>
<proteinExistence type="predicted"/>
<dbReference type="InterPro" id="IPR013078">
    <property type="entry name" value="His_Pase_superF_clade-1"/>
</dbReference>